<dbReference type="GO" id="GO:0031419">
    <property type="term" value="F:cobalamin binding"/>
    <property type="evidence" value="ECO:0007669"/>
    <property type="project" value="InterPro"/>
</dbReference>
<dbReference type="Pfam" id="PF04055">
    <property type="entry name" value="Radical_SAM"/>
    <property type="match status" value="1"/>
</dbReference>
<proteinExistence type="predicted"/>
<dbReference type="PANTHER" id="PTHR43409:SF16">
    <property type="entry name" value="SLR0320 PROTEIN"/>
    <property type="match status" value="1"/>
</dbReference>
<dbReference type="Proteomes" id="UP000236497">
    <property type="component" value="Unassembled WGS sequence"/>
</dbReference>
<dbReference type="CDD" id="cd01335">
    <property type="entry name" value="Radical_SAM"/>
    <property type="match status" value="1"/>
</dbReference>
<dbReference type="InterPro" id="IPR007197">
    <property type="entry name" value="rSAM"/>
</dbReference>
<dbReference type="EMBL" id="CVTD020000024">
    <property type="protein sequence ID" value="CRZ35345.1"/>
    <property type="molecule type" value="Genomic_DNA"/>
</dbReference>
<keyword evidence="5" id="KW-0411">Iron-sulfur</keyword>
<dbReference type="Gene3D" id="3.80.30.20">
    <property type="entry name" value="tm_1862 like domain"/>
    <property type="match status" value="1"/>
</dbReference>
<dbReference type="InterPro" id="IPR034466">
    <property type="entry name" value="Methyltransferase_Class_B"/>
</dbReference>
<protein>
    <submittedName>
        <fullName evidence="8">Uncharacterized protein</fullName>
    </submittedName>
</protein>
<evidence type="ECO:0000256" key="1">
    <source>
        <dbReference type="ARBA" id="ARBA00001966"/>
    </source>
</evidence>
<dbReference type="SFLD" id="SFLDG01082">
    <property type="entry name" value="B12-binding_domain_containing"/>
    <property type="match status" value="1"/>
</dbReference>
<dbReference type="AlphaFoldDB" id="A0A0H5SJR7"/>
<dbReference type="InterPro" id="IPR023404">
    <property type="entry name" value="rSAM_horseshoe"/>
</dbReference>
<dbReference type="InterPro" id="IPR006638">
    <property type="entry name" value="Elp3/MiaA/NifB-like_rSAM"/>
</dbReference>
<dbReference type="GO" id="GO:0051539">
    <property type="term" value="F:4 iron, 4 sulfur cluster binding"/>
    <property type="evidence" value="ECO:0007669"/>
    <property type="project" value="UniProtKB-KW"/>
</dbReference>
<keyword evidence="3" id="KW-0479">Metal-binding</keyword>
<dbReference type="SUPFAM" id="SSF52242">
    <property type="entry name" value="Cobalamin (vitamin B12)-binding domain"/>
    <property type="match status" value="1"/>
</dbReference>
<dbReference type="GO" id="GO:0003824">
    <property type="term" value="F:catalytic activity"/>
    <property type="evidence" value="ECO:0007669"/>
    <property type="project" value="InterPro"/>
</dbReference>
<dbReference type="Pfam" id="PF02310">
    <property type="entry name" value="B12-binding"/>
    <property type="match status" value="1"/>
</dbReference>
<name>A0A0H5SJR7_HERHM</name>
<feature type="domain" description="B12-binding" evidence="6">
    <location>
        <begin position="1"/>
        <end position="134"/>
    </location>
</feature>
<dbReference type="GO" id="GO:0046872">
    <property type="term" value="F:metal ion binding"/>
    <property type="evidence" value="ECO:0007669"/>
    <property type="project" value="UniProtKB-KW"/>
</dbReference>
<organism evidence="8 9">
    <name type="scientific">Herbinix hemicellulosilytica</name>
    <dbReference type="NCBI Taxonomy" id="1564487"/>
    <lineage>
        <taxon>Bacteria</taxon>
        <taxon>Bacillati</taxon>
        <taxon>Bacillota</taxon>
        <taxon>Clostridia</taxon>
        <taxon>Lachnospirales</taxon>
        <taxon>Lachnospiraceae</taxon>
        <taxon>Herbinix</taxon>
    </lineage>
</organism>
<dbReference type="InterPro" id="IPR051198">
    <property type="entry name" value="BchE-like"/>
</dbReference>
<dbReference type="PROSITE" id="PS51918">
    <property type="entry name" value="RADICAL_SAM"/>
    <property type="match status" value="1"/>
</dbReference>
<dbReference type="SMART" id="SM00729">
    <property type="entry name" value="Elp3"/>
    <property type="match status" value="1"/>
</dbReference>
<dbReference type="OrthoDB" id="9801424at2"/>
<dbReference type="InterPro" id="IPR036724">
    <property type="entry name" value="Cobalamin-bd_sf"/>
</dbReference>
<dbReference type="RefSeq" id="WP_103203434.1">
    <property type="nucleotide sequence ID" value="NZ_CVTD020000024.1"/>
</dbReference>
<dbReference type="InterPro" id="IPR006158">
    <property type="entry name" value="Cobalamin-bd"/>
</dbReference>
<reference evidence="8 9" key="1">
    <citation type="submission" date="2015-06" db="EMBL/GenBank/DDBJ databases">
        <authorList>
            <person name="Wibberg Daniel"/>
        </authorList>
    </citation>
    <scope>NUCLEOTIDE SEQUENCE [LARGE SCALE GENOMIC DNA]</scope>
    <source>
        <strain evidence="8 9">T3/55T</strain>
    </source>
</reference>
<dbReference type="PROSITE" id="PS51332">
    <property type="entry name" value="B12_BINDING"/>
    <property type="match status" value="1"/>
</dbReference>
<evidence type="ECO:0000313" key="8">
    <source>
        <dbReference type="EMBL" id="CRZ35345.1"/>
    </source>
</evidence>
<dbReference type="Gene3D" id="3.40.50.280">
    <property type="entry name" value="Cobalamin-binding domain"/>
    <property type="match status" value="1"/>
</dbReference>
<evidence type="ECO:0000259" key="6">
    <source>
        <dbReference type="PROSITE" id="PS51332"/>
    </source>
</evidence>
<sequence>MKILLIAVDSKFIHTNIAVQSLKAYCGEYKENIHLAHFTINNTKEEILRGIYKEYADVAAFSCYIWNISLVLQIIENLKKVQPNIKIWLGGPEVSYNPKEYLTRYKEIDGIVIGEGEQTFYELVRYYLGLQEELAHIKGIAYKQSAKLKVSGANPDNEVIITGPREAISLDDIPFPYENVNDLKNKIIYYESSRGCPYGCSYCLSSAQRGVRFRNMDLVKKELKIFLDNKVPQVKFVDRTFNCNRKRAMEIWNFIKENDNGITNFHFEITADLLSEEELKLLETLRPGLVQFEIGVQTTNPETMKAINRTVDFRKLADNVNYLREKRNIHQHLDLIAGLPLEDYKSFEKSFNDVYRLKPDQLQLGFLKVLKGSLIEKDCEKYGIECCNFPPYEVLFTNHITFDEILELKGISHMIDIYYNSGQFTNSMEFMAHYFGSPMKMYLSLYRFYDKKGLNTMEHSRIKRYEILIEFFADIINAYNKPSNEELNVFKEILIYDYCLREGLKNRPYFAGQPVEYHIFKKICLEHNIDKSKAHIESFNYDILESVRKGVGVKKNSLVLFDYSKRDPITRSAQTSIITESY</sequence>
<evidence type="ECO:0000259" key="7">
    <source>
        <dbReference type="PROSITE" id="PS51918"/>
    </source>
</evidence>
<dbReference type="InterPro" id="IPR025288">
    <property type="entry name" value="DUF4080"/>
</dbReference>
<keyword evidence="2" id="KW-0949">S-adenosyl-L-methionine</keyword>
<evidence type="ECO:0000256" key="3">
    <source>
        <dbReference type="ARBA" id="ARBA00022723"/>
    </source>
</evidence>
<dbReference type="PANTHER" id="PTHR43409">
    <property type="entry name" value="ANAEROBIC MAGNESIUM-PROTOPORPHYRIN IX MONOMETHYL ESTER CYCLASE-RELATED"/>
    <property type="match status" value="1"/>
</dbReference>
<dbReference type="SUPFAM" id="SSF102114">
    <property type="entry name" value="Radical SAM enzymes"/>
    <property type="match status" value="1"/>
</dbReference>
<dbReference type="InterPro" id="IPR058240">
    <property type="entry name" value="rSAM_sf"/>
</dbReference>
<dbReference type="CDD" id="cd02068">
    <property type="entry name" value="radical_SAM_B12_BD"/>
    <property type="match status" value="1"/>
</dbReference>
<evidence type="ECO:0000256" key="5">
    <source>
        <dbReference type="ARBA" id="ARBA00023014"/>
    </source>
</evidence>
<dbReference type="SFLD" id="SFLDS00029">
    <property type="entry name" value="Radical_SAM"/>
    <property type="match status" value="1"/>
</dbReference>
<dbReference type="GO" id="GO:0005829">
    <property type="term" value="C:cytosol"/>
    <property type="evidence" value="ECO:0007669"/>
    <property type="project" value="TreeGrafter"/>
</dbReference>
<evidence type="ECO:0000256" key="2">
    <source>
        <dbReference type="ARBA" id="ARBA00022691"/>
    </source>
</evidence>
<gene>
    <name evidence="8" type="ORF">HHT355_2147</name>
</gene>
<keyword evidence="4" id="KW-0408">Iron</keyword>
<keyword evidence="9" id="KW-1185">Reference proteome</keyword>
<accession>A0A0H5SJR7</accession>
<dbReference type="Pfam" id="PF13311">
    <property type="entry name" value="DUF4080"/>
    <property type="match status" value="1"/>
</dbReference>
<feature type="domain" description="Radical SAM core" evidence="7">
    <location>
        <begin position="182"/>
        <end position="406"/>
    </location>
</feature>
<dbReference type="SFLD" id="SFLDG01123">
    <property type="entry name" value="methyltransferase_(Class_B)"/>
    <property type="match status" value="1"/>
</dbReference>
<evidence type="ECO:0000256" key="4">
    <source>
        <dbReference type="ARBA" id="ARBA00023004"/>
    </source>
</evidence>
<comment type="cofactor">
    <cofactor evidence="1">
        <name>[4Fe-4S] cluster</name>
        <dbReference type="ChEBI" id="CHEBI:49883"/>
    </cofactor>
</comment>
<evidence type="ECO:0000313" key="9">
    <source>
        <dbReference type="Proteomes" id="UP000236497"/>
    </source>
</evidence>